<name>A0A7Z0VQ77_9GAMM</name>
<dbReference type="Proteomes" id="UP000094769">
    <property type="component" value="Unassembled WGS sequence"/>
</dbReference>
<accession>A0A7Z0VQ77</accession>
<evidence type="ECO:0000313" key="2">
    <source>
        <dbReference type="Proteomes" id="UP000094769"/>
    </source>
</evidence>
<gene>
    <name evidence="1" type="ORF">CODIS_04100</name>
</gene>
<protein>
    <submittedName>
        <fullName evidence="1">Uncharacterized protein</fullName>
    </submittedName>
</protein>
<reference evidence="1 2" key="1">
    <citation type="submission" date="2016-06" db="EMBL/GenBank/DDBJ databases">
        <title>Genome sequence of endosymbiont of Candidatus Endolucinida thiodiazotropha.</title>
        <authorList>
            <person name="Poehlein A."/>
            <person name="Koenig S."/>
            <person name="Heiden S.E."/>
            <person name="Thuermer A."/>
            <person name="Voget S."/>
            <person name="Daniel R."/>
            <person name="Markert S."/>
            <person name="Gros O."/>
            <person name="Schweder T."/>
        </authorList>
    </citation>
    <scope>NUCLEOTIDE SEQUENCE [LARGE SCALE GENOMIC DNA]</scope>
    <source>
        <strain evidence="1 2">COS</strain>
    </source>
</reference>
<sequence length="55" mass="6015">MKRRNQMSRRLLSIWTVAALSLVLVSSPAVAAKKVLLKVPVWFGTHLTGLGSTPK</sequence>
<organism evidence="1 2">
    <name type="scientific">Candidatus Thiodiazotropha endolucinida</name>
    <dbReference type="NCBI Taxonomy" id="1655433"/>
    <lineage>
        <taxon>Bacteria</taxon>
        <taxon>Pseudomonadati</taxon>
        <taxon>Pseudomonadota</taxon>
        <taxon>Gammaproteobacteria</taxon>
        <taxon>Chromatiales</taxon>
        <taxon>Sedimenticolaceae</taxon>
        <taxon>Candidatus Thiodiazotropha</taxon>
    </lineage>
</organism>
<proteinExistence type="predicted"/>
<dbReference type="EMBL" id="MARB01000002">
    <property type="protein sequence ID" value="ODJ89311.1"/>
    <property type="molecule type" value="Genomic_DNA"/>
</dbReference>
<comment type="caution">
    <text evidence="1">The sequence shown here is derived from an EMBL/GenBank/DDBJ whole genome shotgun (WGS) entry which is preliminary data.</text>
</comment>
<dbReference type="AlphaFoldDB" id="A0A7Z0VQ77"/>
<evidence type="ECO:0000313" key="1">
    <source>
        <dbReference type="EMBL" id="ODJ89311.1"/>
    </source>
</evidence>
<keyword evidence="2" id="KW-1185">Reference proteome</keyword>